<dbReference type="KEGG" id="aram:KAR29_00800"/>
<name>A0A9Q7A8A0_9BACT</name>
<dbReference type="AlphaFoldDB" id="A0A9Q7A8A0"/>
<evidence type="ECO:0000259" key="1">
    <source>
        <dbReference type="Pfam" id="PF18475"/>
    </source>
</evidence>
<organism evidence="2 3">
    <name type="scientific">Aminithiophilus ramosus</name>
    <dbReference type="NCBI Taxonomy" id="3029084"/>
    <lineage>
        <taxon>Bacteria</taxon>
        <taxon>Thermotogati</taxon>
        <taxon>Synergistota</taxon>
        <taxon>Synergistia</taxon>
        <taxon>Synergistales</taxon>
        <taxon>Aminithiophilaceae</taxon>
        <taxon>Aminithiophilus</taxon>
    </lineage>
</organism>
<dbReference type="Proteomes" id="UP000671879">
    <property type="component" value="Chromosome"/>
</dbReference>
<gene>
    <name evidence="2" type="ORF">KAR29_00800</name>
</gene>
<keyword evidence="3" id="KW-1185">Reference proteome</keyword>
<feature type="domain" description="PIN-like" evidence="1">
    <location>
        <begin position="6"/>
        <end position="107"/>
    </location>
</feature>
<evidence type="ECO:0000313" key="3">
    <source>
        <dbReference type="Proteomes" id="UP000671879"/>
    </source>
</evidence>
<dbReference type="EMBL" id="CP072943">
    <property type="protein sequence ID" value="QTX32520.1"/>
    <property type="molecule type" value="Genomic_DNA"/>
</dbReference>
<reference evidence="3" key="1">
    <citation type="submission" date="2021-04" db="EMBL/GenBank/DDBJ databases">
        <title>A novel Synergistetes isolate from a pyrite-forming mixed culture.</title>
        <authorList>
            <person name="Bunk B."/>
            <person name="Sproer C."/>
            <person name="Spring S."/>
            <person name="Pester M."/>
        </authorList>
    </citation>
    <scope>NUCLEOTIDE SEQUENCE [LARGE SCALE GENOMIC DNA]</scope>
    <source>
        <strain evidence="3">J.5.4.2-T.3.5.2</strain>
    </source>
</reference>
<proteinExistence type="predicted"/>
<protein>
    <recommendedName>
        <fullName evidence="1">PIN-like domain-containing protein</fullName>
    </recommendedName>
</protein>
<dbReference type="Pfam" id="PF18475">
    <property type="entry name" value="PIN7"/>
    <property type="match status" value="1"/>
</dbReference>
<dbReference type="InterPro" id="IPR041494">
    <property type="entry name" value="PIN7"/>
</dbReference>
<evidence type="ECO:0000313" key="2">
    <source>
        <dbReference type="EMBL" id="QTX32520.1"/>
    </source>
</evidence>
<accession>A0A9Q7A8A0</accession>
<dbReference type="RefSeq" id="WP_274373759.1">
    <property type="nucleotide sequence ID" value="NZ_CP072943.1"/>
</dbReference>
<sequence>MKRLVLVDYENINLDAVGEIDTTSTHLWIFVGPNQKNLPFETVTGLQKLGEACRWIKIARQGKNSLDFHICFELGVISAADDRPEATFILSNDKGYDAVIDYANGKGLKTQRITHLSQLPSSTVSKPRSKYTAAIIENLSKIQAQKRPRKVSSLRSHLVNCFKSSIPEGEIDTALEELFATCRLSEEKGHVKYEL</sequence>